<protein>
    <submittedName>
        <fullName evidence="3">Uncharacterized protein</fullName>
    </submittedName>
</protein>
<feature type="region of interest" description="Disordered" evidence="1">
    <location>
        <begin position="75"/>
        <end position="95"/>
    </location>
</feature>
<dbReference type="Proteomes" id="UP001497602">
    <property type="component" value="Unassembled WGS sequence"/>
</dbReference>
<sequence length="143" mass="16663">MENLFKERMEGESPGLFVGRIVFGVIAVIGLAILFGYAIMWLWNNLMPEIFGLQVINYWQAVGLFILSKILLSSGDCGGSRKKSESSFKKRKEHKMKSYYNQNCKNEFSNWKYYEEFWENEGGKAFKEYVKRKGENDSNQNVD</sequence>
<organism evidence="3 4">
    <name type="scientific">Tenacibaculum vairaonense</name>
    <dbReference type="NCBI Taxonomy" id="3137860"/>
    <lineage>
        <taxon>Bacteria</taxon>
        <taxon>Pseudomonadati</taxon>
        <taxon>Bacteroidota</taxon>
        <taxon>Flavobacteriia</taxon>
        <taxon>Flavobacteriales</taxon>
        <taxon>Flavobacteriaceae</taxon>
        <taxon>Tenacibaculum</taxon>
    </lineage>
</organism>
<keyword evidence="2" id="KW-1133">Transmembrane helix</keyword>
<proteinExistence type="predicted"/>
<keyword evidence="4" id="KW-1185">Reference proteome</keyword>
<feature type="transmembrane region" description="Helical" evidence="2">
    <location>
        <begin position="21"/>
        <end position="43"/>
    </location>
</feature>
<reference evidence="3 4" key="1">
    <citation type="submission" date="2024-05" db="EMBL/GenBank/DDBJ databases">
        <authorList>
            <person name="Duchaud E."/>
        </authorList>
    </citation>
    <scope>NUCLEOTIDE SEQUENCE [LARGE SCALE GENOMIC DNA]</scope>
    <source>
        <strain evidence="3">Ena-SAMPLE-TAB-13-05-2024-13:56:06:370-140305</strain>
    </source>
</reference>
<name>A0ABP1FC20_9FLAO</name>
<evidence type="ECO:0000256" key="2">
    <source>
        <dbReference type="SAM" id="Phobius"/>
    </source>
</evidence>
<keyword evidence="2" id="KW-0812">Transmembrane</keyword>
<evidence type="ECO:0000313" key="3">
    <source>
        <dbReference type="EMBL" id="CAL2107920.1"/>
    </source>
</evidence>
<keyword evidence="2" id="KW-0472">Membrane</keyword>
<evidence type="ECO:0000256" key="1">
    <source>
        <dbReference type="SAM" id="MobiDB-lite"/>
    </source>
</evidence>
<comment type="caution">
    <text evidence="3">The sequence shown here is derived from an EMBL/GenBank/DDBJ whole genome shotgun (WGS) entry which is preliminary data.</text>
</comment>
<evidence type="ECO:0000313" key="4">
    <source>
        <dbReference type="Proteomes" id="UP001497602"/>
    </source>
</evidence>
<accession>A0ABP1FC20</accession>
<dbReference type="RefSeq" id="WP_348703096.1">
    <property type="nucleotide sequence ID" value="NZ_CAXIYA010000011.1"/>
</dbReference>
<gene>
    <name evidence="3" type="ORF">T190115A13A_50162</name>
</gene>
<dbReference type="EMBL" id="CAXJRC010000042">
    <property type="protein sequence ID" value="CAL2107920.1"/>
    <property type="molecule type" value="Genomic_DNA"/>
</dbReference>